<evidence type="ECO:0000313" key="2">
    <source>
        <dbReference type="Proteomes" id="UP001497535"/>
    </source>
</evidence>
<dbReference type="EMBL" id="CAVMJV010000012">
    <property type="protein sequence ID" value="CAK5047224.1"/>
    <property type="molecule type" value="Genomic_DNA"/>
</dbReference>
<reference evidence="1" key="1">
    <citation type="submission" date="2023-11" db="EMBL/GenBank/DDBJ databases">
        <authorList>
            <person name="Poullet M."/>
        </authorList>
    </citation>
    <scope>NUCLEOTIDE SEQUENCE</scope>
    <source>
        <strain evidence="1">E1834</strain>
    </source>
</reference>
<sequence>MNKNKNNLKAYLTLHAYGNLIIHGWNYAARTYPDNVEELRVVAEKMAKAIVQEGGAPFKIGSAPDILCLFLLENILSVYLYRYLELFSIYFLRAVNCVHRWNHKFIVFNKLNN</sequence>
<dbReference type="Proteomes" id="UP001497535">
    <property type="component" value="Unassembled WGS sequence"/>
</dbReference>
<organism evidence="1 2">
    <name type="scientific">Meloidogyne enterolobii</name>
    <name type="common">Root-knot nematode worm</name>
    <name type="synonym">Meloidogyne mayaguensis</name>
    <dbReference type="NCBI Taxonomy" id="390850"/>
    <lineage>
        <taxon>Eukaryota</taxon>
        <taxon>Metazoa</taxon>
        <taxon>Ecdysozoa</taxon>
        <taxon>Nematoda</taxon>
        <taxon>Chromadorea</taxon>
        <taxon>Rhabditida</taxon>
        <taxon>Tylenchina</taxon>
        <taxon>Tylenchomorpha</taxon>
        <taxon>Tylenchoidea</taxon>
        <taxon>Meloidogynidae</taxon>
        <taxon>Meloidogyninae</taxon>
        <taxon>Meloidogyne</taxon>
    </lineage>
</organism>
<gene>
    <name evidence="1" type="ORF">MENTE1834_LOCUS12337</name>
</gene>
<comment type="caution">
    <text evidence="1">The sequence shown here is derived from an EMBL/GenBank/DDBJ whole genome shotgun (WGS) entry which is preliminary data.</text>
</comment>
<name>A0ACB0YHX6_MELEN</name>
<keyword evidence="2" id="KW-1185">Reference proteome</keyword>
<protein>
    <submittedName>
        <fullName evidence="1">Uncharacterized protein</fullName>
    </submittedName>
</protein>
<evidence type="ECO:0000313" key="1">
    <source>
        <dbReference type="EMBL" id="CAK5047224.1"/>
    </source>
</evidence>
<proteinExistence type="predicted"/>
<accession>A0ACB0YHX6</accession>